<evidence type="ECO:0008006" key="4">
    <source>
        <dbReference type="Google" id="ProtNLM"/>
    </source>
</evidence>
<dbReference type="RefSeq" id="WP_143148624.1">
    <property type="nucleotide sequence ID" value="NZ_FQZO01000005.1"/>
</dbReference>
<keyword evidence="1" id="KW-0812">Transmembrane</keyword>
<dbReference type="Pfam" id="PF18919">
    <property type="entry name" value="DUF5670"/>
    <property type="match status" value="1"/>
</dbReference>
<keyword evidence="3" id="KW-1185">Reference proteome</keyword>
<keyword evidence="1" id="KW-0472">Membrane</keyword>
<name>A0A1M6JIR1_9CLOT</name>
<dbReference type="EMBL" id="FQZO01000005">
    <property type="protein sequence ID" value="SHJ46573.1"/>
    <property type="molecule type" value="Genomic_DNA"/>
</dbReference>
<dbReference type="AlphaFoldDB" id="A0A1M6JIR1"/>
<accession>A0A1M6JIR1</accession>
<reference evidence="2 3" key="1">
    <citation type="submission" date="2016-11" db="EMBL/GenBank/DDBJ databases">
        <authorList>
            <person name="Jaros S."/>
            <person name="Januszkiewicz K."/>
            <person name="Wedrychowicz H."/>
        </authorList>
    </citation>
    <scope>NUCLEOTIDE SEQUENCE [LARGE SCALE GENOMIC DNA]</scope>
    <source>
        <strain evidence="2 3">DSM 21864</strain>
    </source>
</reference>
<gene>
    <name evidence="2" type="ORF">SAMN05444401_3117</name>
</gene>
<organism evidence="2 3">
    <name type="scientific">Clostridium amylolyticum</name>
    <dbReference type="NCBI Taxonomy" id="1121298"/>
    <lineage>
        <taxon>Bacteria</taxon>
        <taxon>Bacillati</taxon>
        <taxon>Bacillota</taxon>
        <taxon>Clostridia</taxon>
        <taxon>Eubacteriales</taxon>
        <taxon>Clostridiaceae</taxon>
        <taxon>Clostridium</taxon>
    </lineage>
</organism>
<dbReference type="STRING" id="1121298.SAMN05444401_3117"/>
<protein>
    <recommendedName>
        <fullName evidence="4">Lmo0937 family membrane protein</fullName>
    </recommendedName>
</protein>
<dbReference type="Proteomes" id="UP000184080">
    <property type="component" value="Unassembled WGS sequence"/>
</dbReference>
<evidence type="ECO:0000256" key="1">
    <source>
        <dbReference type="SAM" id="Phobius"/>
    </source>
</evidence>
<sequence length="50" mass="5625">MGFLRWLGGIVIVFWLIGLIFKIGGAFINVLLVIAALVFLIDFIFGRRKS</sequence>
<dbReference type="NCBIfam" id="NF033488">
    <property type="entry name" value="lmo0937_fam_TM"/>
    <property type="match status" value="1"/>
</dbReference>
<evidence type="ECO:0000313" key="2">
    <source>
        <dbReference type="EMBL" id="SHJ46573.1"/>
    </source>
</evidence>
<feature type="transmembrane region" description="Helical" evidence="1">
    <location>
        <begin position="12"/>
        <end position="45"/>
    </location>
</feature>
<evidence type="ECO:0000313" key="3">
    <source>
        <dbReference type="Proteomes" id="UP000184080"/>
    </source>
</evidence>
<dbReference type="InterPro" id="IPR043727">
    <property type="entry name" value="Lmo0937-like"/>
</dbReference>
<proteinExistence type="predicted"/>
<keyword evidence="1" id="KW-1133">Transmembrane helix</keyword>